<accession>A0ABV3D999</accession>
<gene>
    <name evidence="2" type="ORF">AB0C36_02270</name>
</gene>
<evidence type="ECO:0000313" key="2">
    <source>
        <dbReference type="EMBL" id="MEU8132314.1"/>
    </source>
</evidence>
<name>A0ABV3D999_9ACTN</name>
<dbReference type="RefSeq" id="WP_358347924.1">
    <property type="nucleotide sequence ID" value="NZ_JBEZFP010000003.1"/>
</dbReference>
<protein>
    <submittedName>
        <fullName evidence="2">Uncharacterized protein</fullName>
    </submittedName>
</protein>
<feature type="region of interest" description="Disordered" evidence="1">
    <location>
        <begin position="1"/>
        <end position="22"/>
    </location>
</feature>
<reference evidence="2 3" key="1">
    <citation type="submission" date="2024-06" db="EMBL/GenBank/DDBJ databases">
        <title>The Natural Products Discovery Center: Release of the First 8490 Sequenced Strains for Exploring Actinobacteria Biosynthetic Diversity.</title>
        <authorList>
            <person name="Kalkreuter E."/>
            <person name="Kautsar S.A."/>
            <person name="Yang D."/>
            <person name="Bader C.D."/>
            <person name="Teijaro C.N."/>
            <person name="Fluegel L."/>
            <person name="Davis C.M."/>
            <person name="Simpson J.R."/>
            <person name="Lauterbach L."/>
            <person name="Steele A.D."/>
            <person name="Gui C."/>
            <person name="Meng S."/>
            <person name="Li G."/>
            <person name="Viehrig K."/>
            <person name="Ye F."/>
            <person name="Su P."/>
            <person name="Kiefer A.F."/>
            <person name="Nichols A."/>
            <person name="Cepeda A.J."/>
            <person name="Yan W."/>
            <person name="Fan B."/>
            <person name="Jiang Y."/>
            <person name="Adhikari A."/>
            <person name="Zheng C.-J."/>
            <person name="Schuster L."/>
            <person name="Cowan T.M."/>
            <person name="Smanski M.J."/>
            <person name="Chevrette M.G."/>
            <person name="De Carvalho L.P.S."/>
            <person name="Shen B."/>
        </authorList>
    </citation>
    <scope>NUCLEOTIDE SEQUENCE [LARGE SCALE GENOMIC DNA]</scope>
    <source>
        <strain evidence="2 3">NPDC048946</strain>
    </source>
</reference>
<evidence type="ECO:0000313" key="3">
    <source>
        <dbReference type="Proteomes" id="UP001551482"/>
    </source>
</evidence>
<dbReference type="Proteomes" id="UP001551482">
    <property type="component" value="Unassembled WGS sequence"/>
</dbReference>
<comment type="caution">
    <text evidence="2">The sequence shown here is derived from an EMBL/GenBank/DDBJ whole genome shotgun (WGS) entry which is preliminary data.</text>
</comment>
<proteinExistence type="predicted"/>
<keyword evidence="3" id="KW-1185">Reference proteome</keyword>
<dbReference type="EMBL" id="JBEZFP010000003">
    <property type="protein sequence ID" value="MEU8132314.1"/>
    <property type="molecule type" value="Genomic_DNA"/>
</dbReference>
<organism evidence="2 3">
    <name type="scientific">Streptodolium elevatio</name>
    <dbReference type="NCBI Taxonomy" id="3157996"/>
    <lineage>
        <taxon>Bacteria</taxon>
        <taxon>Bacillati</taxon>
        <taxon>Actinomycetota</taxon>
        <taxon>Actinomycetes</taxon>
        <taxon>Kitasatosporales</taxon>
        <taxon>Streptomycetaceae</taxon>
        <taxon>Streptodolium</taxon>
    </lineage>
</organism>
<sequence length="115" mass="11965">MFDSPASRLSPQEPYATAKPADPRPIAFAVSGLRDMAVAASPDGAHFLDDDDAPRAHPVGVVATAWPVHPFAVPAPSGNPVIIRAVAATRQQQPSKGSQCVPYRSIASVHPTCSA</sequence>
<evidence type="ECO:0000256" key="1">
    <source>
        <dbReference type="SAM" id="MobiDB-lite"/>
    </source>
</evidence>